<dbReference type="PANTHER" id="PTHR47461:SF1">
    <property type="entry name" value="PHYTOLONGIN PHYL1.2"/>
    <property type="match status" value="1"/>
</dbReference>
<evidence type="ECO:0000256" key="1">
    <source>
        <dbReference type="SAM" id="Phobius"/>
    </source>
</evidence>
<dbReference type="GO" id="GO:0016020">
    <property type="term" value="C:membrane"/>
    <property type="evidence" value="ECO:0007669"/>
    <property type="project" value="InterPro"/>
</dbReference>
<reference evidence="2 3" key="1">
    <citation type="submission" date="2020-08" db="EMBL/GenBank/DDBJ databases">
        <title>Plant Genome Project.</title>
        <authorList>
            <person name="Zhang R.-G."/>
        </authorList>
    </citation>
    <scope>NUCLEOTIDE SEQUENCE [LARGE SCALE GENOMIC DNA]</scope>
    <source>
        <tissue evidence="2">Rhizome</tissue>
    </source>
</reference>
<dbReference type="PANTHER" id="PTHR47461">
    <property type="entry name" value="PHYTOLONGIN PHYL1.2"/>
    <property type="match status" value="1"/>
</dbReference>
<dbReference type="EMBL" id="JACMSC010000014">
    <property type="protein sequence ID" value="KAG6491425.1"/>
    <property type="molecule type" value="Genomic_DNA"/>
</dbReference>
<keyword evidence="1" id="KW-0472">Membrane</keyword>
<accession>A0A8J5FMJ4</accession>
<name>A0A8J5FMJ4_ZINOF</name>
<keyword evidence="1" id="KW-1133">Transmembrane helix</keyword>
<dbReference type="Proteomes" id="UP000734854">
    <property type="component" value="Unassembled WGS sequence"/>
</dbReference>
<feature type="transmembrane region" description="Helical" evidence="1">
    <location>
        <begin position="110"/>
        <end position="131"/>
    </location>
</feature>
<dbReference type="AlphaFoldDB" id="A0A8J5FMJ4"/>
<gene>
    <name evidence="2" type="ORF">ZIOFF_052768</name>
</gene>
<evidence type="ECO:0000313" key="2">
    <source>
        <dbReference type="EMBL" id="KAG6491425.1"/>
    </source>
</evidence>
<organism evidence="2 3">
    <name type="scientific">Zingiber officinale</name>
    <name type="common">Ginger</name>
    <name type="synonym">Amomum zingiber</name>
    <dbReference type="NCBI Taxonomy" id="94328"/>
    <lineage>
        <taxon>Eukaryota</taxon>
        <taxon>Viridiplantae</taxon>
        <taxon>Streptophyta</taxon>
        <taxon>Embryophyta</taxon>
        <taxon>Tracheophyta</taxon>
        <taxon>Spermatophyta</taxon>
        <taxon>Magnoliopsida</taxon>
        <taxon>Liliopsida</taxon>
        <taxon>Zingiberales</taxon>
        <taxon>Zingiberaceae</taxon>
        <taxon>Zingiber</taxon>
    </lineage>
</organism>
<keyword evidence="3" id="KW-1185">Reference proteome</keyword>
<protein>
    <submittedName>
        <fullName evidence="2">Uncharacterized protein</fullName>
    </submittedName>
</protein>
<comment type="caution">
    <text evidence="2">The sequence shown here is derived from an EMBL/GenBank/DDBJ whole genome shotgun (WGS) entry which is preliminary data.</text>
</comment>
<dbReference type="InterPro" id="IPR044783">
    <property type="entry name" value="PHYL"/>
</dbReference>
<proteinExistence type="predicted"/>
<keyword evidence="1" id="KW-0812">Transmembrane</keyword>
<sequence>MSGDWLCGSDAVQRQNRGGEVAVEVFEMARGGGRFVGRDLHDELVSVIKHLVSSLEYTAPHSSEGNYASPSTNQPLLKDGMLMIDMPMEQANLMSSSREMIGYKLWWRHVKLIVSVDIIFCLVLFSVWLAVCNGFQCVSKL</sequence>
<evidence type="ECO:0000313" key="3">
    <source>
        <dbReference type="Proteomes" id="UP000734854"/>
    </source>
</evidence>